<dbReference type="PANTHER" id="PTHR35011:SF10">
    <property type="entry name" value="TRAP TRANSPORTER SMALL PERMEASE PROTEIN"/>
    <property type="match status" value="1"/>
</dbReference>
<evidence type="ECO:0000259" key="10">
    <source>
        <dbReference type="Pfam" id="PF04290"/>
    </source>
</evidence>
<evidence type="ECO:0000256" key="7">
    <source>
        <dbReference type="ARBA" id="ARBA00023136"/>
    </source>
</evidence>
<proteinExistence type="inferred from homology"/>
<dbReference type="PANTHER" id="PTHR35011">
    <property type="entry name" value="2,3-DIKETO-L-GULONATE TRAP TRANSPORTER SMALL PERMEASE PROTEIN YIAM"/>
    <property type="match status" value="1"/>
</dbReference>
<dbReference type="OrthoDB" id="4964541at2"/>
<evidence type="ECO:0000256" key="8">
    <source>
        <dbReference type="ARBA" id="ARBA00038436"/>
    </source>
</evidence>
<feature type="transmembrane region" description="Helical" evidence="9">
    <location>
        <begin position="64"/>
        <end position="82"/>
    </location>
</feature>
<evidence type="ECO:0000313" key="12">
    <source>
        <dbReference type="Proteomes" id="UP000278398"/>
    </source>
</evidence>
<keyword evidence="2 9" id="KW-0813">Transport</keyword>
<comment type="similarity">
    <text evidence="8 9">Belongs to the TRAP transporter small permease family.</text>
</comment>
<keyword evidence="6 9" id="KW-1133">Transmembrane helix</keyword>
<keyword evidence="5 9" id="KW-0812">Transmembrane</keyword>
<keyword evidence="4 9" id="KW-0997">Cell inner membrane</keyword>
<feature type="domain" description="Tripartite ATP-independent periplasmic transporters DctQ component" evidence="10">
    <location>
        <begin position="41"/>
        <end position="170"/>
    </location>
</feature>
<protein>
    <recommendedName>
        <fullName evidence="9">TRAP transporter small permease protein</fullName>
    </recommendedName>
</protein>
<dbReference type="GO" id="GO:0022857">
    <property type="term" value="F:transmembrane transporter activity"/>
    <property type="evidence" value="ECO:0007669"/>
    <property type="project" value="UniProtKB-UniRule"/>
</dbReference>
<dbReference type="InterPro" id="IPR007387">
    <property type="entry name" value="TRAP_DctQ"/>
</dbReference>
<evidence type="ECO:0000256" key="3">
    <source>
        <dbReference type="ARBA" id="ARBA00022475"/>
    </source>
</evidence>
<evidence type="ECO:0000256" key="1">
    <source>
        <dbReference type="ARBA" id="ARBA00004429"/>
    </source>
</evidence>
<dbReference type="EMBL" id="RWKW01000069">
    <property type="protein sequence ID" value="RST85043.1"/>
    <property type="molecule type" value="Genomic_DNA"/>
</dbReference>
<feature type="transmembrane region" description="Helical" evidence="9">
    <location>
        <begin position="103"/>
        <end position="127"/>
    </location>
</feature>
<dbReference type="RefSeq" id="WP_126701293.1">
    <property type="nucleotide sequence ID" value="NZ_RWKW01000069.1"/>
</dbReference>
<dbReference type="Pfam" id="PF04290">
    <property type="entry name" value="DctQ"/>
    <property type="match status" value="1"/>
</dbReference>
<evidence type="ECO:0000256" key="9">
    <source>
        <dbReference type="RuleBase" id="RU369079"/>
    </source>
</evidence>
<evidence type="ECO:0000256" key="4">
    <source>
        <dbReference type="ARBA" id="ARBA00022519"/>
    </source>
</evidence>
<comment type="subcellular location">
    <subcellularLocation>
        <location evidence="1 9">Cell inner membrane</location>
        <topology evidence="1 9">Multi-pass membrane protein</topology>
    </subcellularLocation>
</comment>
<evidence type="ECO:0000256" key="2">
    <source>
        <dbReference type="ARBA" id="ARBA00022448"/>
    </source>
</evidence>
<gene>
    <name evidence="11" type="ORF">EJC49_17860</name>
</gene>
<name>A0A429YU94_9HYPH</name>
<dbReference type="Proteomes" id="UP000278398">
    <property type="component" value="Unassembled WGS sequence"/>
</dbReference>
<accession>A0A429YU94</accession>
<dbReference type="AlphaFoldDB" id="A0A429YU94"/>
<dbReference type="GO" id="GO:0015740">
    <property type="term" value="P:C4-dicarboxylate transport"/>
    <property type="evidence" value="ECO:0007669"/>
    <property type="project" value="TreeGrafter"/>
</dbReference>
<keyword evidence="3" id="KW-1003">Cell membrane</keyword>
<dbReference type="GO" id="GO:0005886">
    <property type="term" value="C:plasma membrane"/>
    <property type="evidence" value="ECO:0007669"/>
    <property type="project" value="UniProtKB-SubCell"/>
</dbReference>
<keyword evidence="7 9" id="KW-0472">Membrane</keyword>
<organism evidence="11 12">
    <name type="scientific">Aquibium carbonis</name>
    <dbReference type="NCBI Taxonomy" id="2495581"/>
    <lineage>
        <taxon>Bacteria</taxon>
        <taxon>Pseudomonadati</taxon>
        <taxon>Pseudomonadota</taxon>
        <taxon>Alphaproteobacteria</taxon>
        <taxon>Hyphomicrobiales</taxon>
        <taxon>Phyllobacteriaceae</taxon>
        <taxon>Aquibium</taxon>
    </lineage>
</organism>
<keyword evidence="12" id="KW-1185">Reference proteome</keyword>
<feature type="transmembrane region" description="Helical" evidence="9">
    <location>
        <begin position="147"/>
        <end position="167"/>
    </location>
</feature>
<comment type="subunit">
    <text evidence="9">The complex comprises the extracytoplasmic solute receptor protein and the two transmembrane proteins.</text>
</comment>
<evidence type="ECO:0000313" key="11">
    <source>
        <dbReference type="EMBL" id="RST85043.1"/>
    </source>
</evidence>
<comment type="caution">
    <text evidence="11">The sequence shown here is derived from an EMBL/GenBank/DDBJ whole genome shotgun (WGS) entry which is preliminary data.</text>
</comment>
<feature type="transmembrane region" description="Helical" evidence="9">
    <location>
        <begin position="21"/>
        <end position="44"/>
    </location>
</feature>
<sequence length="184" mass="19622">MAHVERQPLNEADRQSAPSRVAGLAMNGLHTLLGLALLLVVGINFVNAVSRYLLGVSPLGADELMVYIVIWVVMVAAVLSLIMRSHINVNLLPIYTSGRTRHLLHVIHDAAAVLACGYATYASWLFIGRISRLGVTSMGLGVPMTVPHAALLAGFAGLTVAGAFMLVRDVIALVRNAPHTRMAP</sequence>
<evidence type="ECO:0000256" key="6">
    <source>
        <dbReference type="ARBA" id="ARBA00022989"/>
    </source>
</evidence>
<evidence type="ECO:0000256" key="5">
    <source>
        <dbReference type="ARBA" id="ARBA00022692"/>
    </source>
</evidence>
<dbReference type="InterPro" id="IPR055348">
    <property type="entry name" value="DctQ"/>
</dbReference>
<comment type="function">
    <text evidence="9">Part of the tripartite ATP-independent periplasmic (TRAP) transport system.</text>
</comment>
<reference evidence="11 12" key="1">
    <citation type="submission" date="2018-12" db="EMBL/GenBank/DDBJ databases">
        <title>Mesorhizobium carbonis sp. nov., isolated from coal mine water.</title>
        <authorList>
            <person name="Xin W."/>
            <person name="Xu Z."/>
            <person name="Xiang F."/>
            <person name="Zhang J."/>
            <person name="Xi L."/>
            <person name="Liu J."/>
        </authorList>
    </citation>
    <scope>NUCLEOTIDE SEQUENCE [LARGE SCALE GENOMIC DNA]</scope>
    <source>
        <strain evidence="11 12">B2.3</strain>
    </source>
</reference>